<evidence type="ECO:0000259" key="1">
    <source>
        <dbReference type="SMART" id="SM00409"/>
    </source>
</evidence>
<organism evidence="2 3">
    <name type="scientific">Cordylochernes scorpioides</name>
    <dbReference type="NCBI Taxonomy" id="51811"/>
    <lineage>
        <taxon>Eukaryota</taxon>
        <taxon>Metazoa</taxon>
        <taxon>Ecdysozoa</taxon>
        <taxon>Arthropoda</taxon>
        <taxon>Chelicerata</taxon>
        <taxon>Arachnida</taxon>
        <taxon>Pseudoscorpiones</taxon>
        <taxon>Cheliferoidea</taxon>
        <taxon>Chernetidae</taxon>
        <taxon>Cordylochernes</taxon>
    </lineage>
</organism>
<proteinExistence type="predicted"/>
<name>A0ABY6LQK3_9ARAC</name>
<dbReference type="InterPro" id="IPR013783">
    <property type="entry name" value="Ig-like_fold"/>
</dbReference>
<feature type="domain" description="Immunoglobulin" evidence="1">
    <location>
        <begin position="238"/>
        <end position="349"/>
    </location>
</feature>
<reference evidence="2 3" key="1">
    <citation type="submission" date="2022-03" db="EMBL/GenBank/DDBJ databases">
        <title>A chromosomal length assembly of Cordylochernes scorpioides.</title>
        <authorList>
            <person name="Zeh D."/>
            <person name="Zeh J."/>
        </authorList>
    </citation>
    <scope>NUCLEOTIDE SEQUENCE [LARGE SCALE GENOMIC DNA]</scope>
    <source>
        <strain evidence="2">IN4F17</strain>
        <tissue evidence="2">Whole Body</tissue>
    </source>
</reference>
<dbReference type="PANTHER" id="PTHR21261">
    <property type="entry name" value="BEAT PROTEIN"/>
    <property type="match status" value="1"/>
</dbReference>
<dbReference type="PANTHER" id="PTHR21261:SF2">
    <property type="entry name" value="GH04238P-RELATED"/>
    <property type="match status" value="1"/>
</dbReference>
<gene>
    <name evidence="2" type="ORF">LAZ67_22002403</name>
</gene>
<dbReference type="SMART" id="SM00409">
    <property type="entry name" value="IG"/>
    <property type="match status" value="2"/>
</dbReference>
<evidence type="ECO:0000313" key="2">
    <source>
        <dbReference type="EMBL" id="UYV83139.1"/>
    </source>
</evidence>
<evidence type="ECO:0000313" key="3">
    <source>
        <dbReference type="Proteomes" id="UP001235939"/>
    </source>
</evidence>
<dbReference type="Proteomes" id="UP001235939">
    <property type="component" value="Chromosome 22"/>
</dbReference>
<feature type="domain" description="Immunoglobulin" evidence="1">
    <location>
        <begin position="23"/>
        <end position="134"/>
    </location>
</feature>
<dbReference type="InterPro" id="IPR036179">
    <property type="entry name" value="Ig-like_dom_sf"/>
</dbReference>
<dbReference type="Gene3D" id="2.60.40.10">
    <property type="entry name" value="Immunoglobulins"/>
    <property type="match status" value="2"/>
</dbReference>
<protein>
    <recommendedName>
        <fullName evidence="1">Immunoglobulin domain-containing protein</fullName>
    </recommendedName>
</protein>
<sequence length="440" mass="48521">MLGETSVCAACQGDVSITRLSVPRAVRNGSEESVVLDCEYEVAPDEAQGLALKWFLNEDPQPLYQWIPGLGRRAVSARLQGRVNLDYTVSPHTPITKFRALNLLRPTTDLGGVYTCHVSSLHGVDHMSQQMVVYAPPSYGLEFNYTRLGRGRTRLQCGAEGTHPAPRLSLAWLSPEGSRPLAVTADRALLDHEVQLPDQLSELQCTLAIPGTDFALEKRLVYYPACQGDVSITRLSVPRAVRNGSEESVVLDCEYEVAPDEAQGLALKWFLNEDPQPLYQWIPGLGRRAVSARLQGRVNLDYTVSPHTPITKFRALNLLRPTTDLGGVYTCHVSSLHGVDHMSQQMVVYAPPSYGLEFNYTRLGRGRTRLQCGAEGTHPAPRLSLAWLSPEGSRPLAVTADRALLDHEVQLPDQLSELQCTLAIPGTDFALEKRLVYYPG</sequence>
<accession>A0ABY6LQK3</accession>
<keyword evidence="3" id="KW-1185">Reference proteome</keyword>
<dbReference type="SUPFAM" id="SSF48726">
    <property type="entry name" value="Immunoglobulin"/>
    <property type="match status" value="2"/>
</dbReference>
<dbReference type="InterPro" id="IPR003599">
    <property type="entry name" value="Ig_sub"/>
</dbReference>
<dbReference type="EMBL" id="CP092884">
    <property type="protein sequence ID" value="UYV83139.1"/>
    <property type="molecule type" value="Genomic_DNA"/>
</dbReference>